<keyword evidence="10" id="KW-0967">Endosome</keyword>
<evidence type="ECO:0000256" key="6">
    <source>
        <dbReference type="ARBA" id="ARBA00022568"/>
    </source>
</evidence>
<sequence>MSFAEKIGSLMQRPNEDLVDKDEVPTWMKYAGRGLGTVGGGFAIFLGLWTCLGILLADVQCLLGGMWQILAGFATIVIEAPCCCVFLDHVQTISDKVDKRPYWNRAAFYMVIGIPAIFMCPGLSTLMGSGLIFGTGIVYGMMALGKKGTRADMAAVASPTSVVPPSSDHHSTLMEDPDVASAEEMRNAASAITPPSNLPHQQYPTGGVPIGSRANLVDSAQPIGSSNRFDSGV</sequence>
<evidence type="ECO:0000256" key="12">
    <source>
        <dbReference type="ARBA" id="ARBA00023065"/>
    </source>
</evidence>
<feature type="compositionally biased region" description="Polar residues" evidence="19">
    <location>
        <begin position="193"/>
        <end position="204"/>
    </location>
</feature>
<evidence type="ECO:0000256" key="19">
    <source>
        <dbReference type="SAM" id="MobiDB-lite"/>
    </source>
</evidence>
<accession>A0A9N9ZYK5</accession>
<dbReference type="GO" id="GO:0005262">
    <property type="term" value="F:calcium channel activity"/>
    <property type="evidence" value="ECO:0007669"/>
    <property type="project" value="UniProtKB-KW"/>
</dbReference>
<keyword evidence="11 20" id="KW-1133">Transmembrane helix</keyword>
<keyword evidence="12" id="KW-0406">Ion transport</keyword>
<dbReference type="SMART" id="SM01077">
    <property type="entry name" value="Cg6151-P"/>
    <property type="match status" value="1"/>
</dbReference>
<comment type="similarity">
    <text evidence="3">Belongs to the calcium channel flower family.</text>
</comment>
<feature type="region of interest" description="Disordered" evidence="19">
    <location>
        <begin position="191"/>
        <end position="211"/>
    </location>
</feature>
<feature type="transmembrane region" description="Helical" evidence="20">
    <location>
        <begin position="125"/>
        <end position="144"/>
    </location>
</feature>
<evidence type="ECO:0000256" key="16">
    <source>
        <dbReference type="ARBA" id="ARBA00023329"/>
    </source>
</evidence>
<evidence type="ECO:0000256" key="8">
    <source>
        <dbReference type="ARBA" id="ARBA00022673"/>
    </source>
</evidence>
<dbReference type="GO" id="GO:0042734">
    <property type="term" value="C:presynaptic membrane"/>
    <property type="evidence" value="ECO:0007669"/>
    <property type="project" value="UniProtKB-SubCell"/>
</dbReference>
<evidence type="ECO:0000256" key="13">
    <source>
        <dbReference type="ARBA" id="ARBA00023136"/>
    </source>
</evidence>
<keyword evidence="14" id="KW-0966">Cell projection</keyword>
<dbReference type="Proteomes" id="UP001152759">
    <property type="component" value="Chromosome 1"/>
</dbReference>
<evidence type="ECO:0000256" key="9">
    <source>
        <dbReference type="ARBA" id="ARBA00022692"/>
    </source>
</evidence>
<keyword evidence="16" id="KW-0968">Cytoplasmic vesicle</keyword>
<dbReference type="PANTHER" id="PTHR13314">
    <property type="entry name" value="CALCIUM CHANNEL FLOWER HOMOLOG"/>
    <property type="match status" value="1"/>
</dbReference>
<evidence type="ECO:0000313" key="22">
    <source>
        <dbReference type="Proteomes" id="UP001152759"/>
    </source>
</evidence>
<evidence type="ECO:0000256" key="15">
    <source>
        <dbReference type="ARBA" id="ARBA00023303"/>
    </source>
</evidence>
<feature type="transmembrane region" description="Helical" evidence="20">
    <location>
        <begin position="69"/>
        <end position="90"/>
    </location>
</feature>
<feature type="transmembrane region" description="Helical" evidence="20">
    <location>
        <begin position="102"/>
        <end position="119"/>
    </location>
</feature>
<dbReference type="InterPro" id="IPR019365">
    <property type="entry name" value="TVP18/Ca-channel_flower"/>
</dbReference>
<dbReference type="GO" id="GO:0030672">
    <property type="term" value="C:synaptic vesicle membrane"/>
    <property type="evidence" value="ECO:0007669"/>
    <property type="project" value="UniProtKB-SubCell"/>
</dbReference>
<gene>
    <name evidence="21" type="ORF">BEMITA_LOCUS1612</name>
</gene>
<evidence type="ECO:0000256" key="4">
    <source>
        <dbReference type="ARBA" id="ARBA00016120"/>
    </source>
</evidence>
<protein>
    <recommendedName>
        <fullName evidence="4">Calcium channel flower</fullName>
    </recommendedName>
</protein>
<keyword evidence="5" id="KW-0813">Transport</keyword>
<dbReference type="Pfam" id="PF10233">
    <property type="entry name" value="Cg6151-P"/>
    <property type="match status" value="1"/>
</dbReference>
<evidence type="ECO:0000256" key="18">
    <source>
        <dbReference type="ARBA" id="ARBA00046506"/>
    </source>
</evidence>
<keyword evidence="22" id="KW-1185">Reference proteome</keyword>
<dbReference type="PANTHER" id="PTHR13314:SF2">
    <property type="entry name" value="CALCIUM CHANNEL FLOWER HOMOLOG"/>
    <property type="match status" value="1"/>
</dbReference>
<evidence type="ECO:0000256" key="20">
    <source>
        <dbReference type="SAM" id="Phobius"/>
    </source>
</evidence>
<keyword evidence="15" id="KW-0407">Ion channel</keyword>
<evidence type="ECO:0000256" key="3">
    <source>
        <dbReference type="ARBA" id="ARBA00010023"/>
    </source>
</evidence>
<evidence type="ECO:0000256" key="5">
    <source>
        <dbReference type="ARBA" id="ARBA00022448"/>
    </source>
</evidence>
<comment type="subunit">
    <text evidence="18">Homomultimer. Associates with the dally/ magu complex.</text>
</comment>
<keyword evidence="9 20" id="KW-0812">Transmembrane</keyword>
<organism evidence="21 22">
    <name type="scientific">Bemisia tabaci</name>
    <name type="common">Sweetpotato whitefly</name>
    <name type="synonym">Aleurodes tabaci</name>
    <dbReference type="NCBI Taxonomy" id="7038"/>
    <lineage>
        <taxon>Eukaryota</taxon>
        <taxon>Metazoa</taxon>
        <taxon>Ecdysozoa</taxon>
        <taxon>Arthropoda</taxon>
        <taxon>Hexapoda</taxon>
        <taxon>Insecta</taxon>
        <taxon>Pterygota</taxon>
        <taxon>Neoptera</taxon>
        <taxon>Paraneoptera</taxon>
        <taxon>Hemiptera</taxon>
        <taxon>Sternorrhyncha</taxon>
        <taxon>Aleyrodoidea</taxon>
        <taxon>Aleyrodidae</taxon>
        <taxon>Aleyrodinae</taxon>
        <taxon>Bemisia</taxon>
    </lineage>
</organism>
<evidence type="ECO:0000256" key="11">
    <source>
        <dbReference type="ARBA" id="ARBA00022989"/>
    </source>
</evidence>
<comment type="subcellular location">
    <subcellularLocation>
        <location evidence="2">Cytoplasmic vesicle</location>
        <location evidence="2">Secretory vesicle</location>
        <location evidence="2">Synaptic vesicle membrane</location>
        <topology evidence="2">Multi-pass membrane protein</topology>
    </subcellularLocation>
    <subcellularLocation>
        <location evidence="1">Endosome</location>
    </subcellularLocation>
    <subcellularLocation>
        <location evidence="17">Presynaptic cell membrane</location>
    </subcellularLocation>
</comment>
<evidence type="ECO:0000256" key="14">
    <source>
        <dbReference type="ARBA" id="ARBA00023273"/>
    </source>
</evidence>
<evidence type="ECO:0000256" key="10">
    <source>
        <dbReference type="ARBA" id="ARBA00022753"/>
    </source>
</evidence>
<dbReference type="EMBL" id="OU963862">
    <property type="protein sequence ID" value="CAH0382021.1"/>
    <property type="molecule type" value="Genomic_DNA"/>
</dbReference>
<keyword evidence="7" id="KW-0254">Endocytosis</keyword>
<evidence type="ECO:0000313" key="21">
    <source>
        <dbReference type="EMBL" id="CAH0382021.1"/>
    </source>
</evidence>
<evidence type="ECO:0000256" key="7">
    <source>
        <dbReference type="ARBA" id="ARBA00022583"/>
    </source>
</evidence>
<evidence type="ECO:0000256" key="2">
    <source>
        <dbReference type="ARBA" id="ARBA00004644"/>
    </source>
</evidence>
<feature type="transmembrane region" description="Helical" evidence="20">
    <location>
        <begin position="35"/>
        <end position="57"/>
    </location>
</feature>
<name>A0A9N9ZYK5_BEMTA</name>
<dbReference type="GO" id="GO:0006897">
    <property type="term" value="P:endocytosis"/>
    <property type="evidence" value="ECO:0007669"/>
    <property type="project" value="UniProtKB-KW"/>
</dbReference>
<reference evidence="21" key="1">
    <citation type="submission" date="2021-12" db="EMBL/GenBank/DDBJ databases">
        <authorList>
            <person name="King R."/>
        </authorList>
    </citation>
    <scope>NUCLEOTIDE SEQUENCE</scope>
</reference>
<dbReference type="AlphaFoldDB" id="A0A9N9ZYK5"/>
<evidence type="ECO:0000256" key="17">
    <source>
        <dbReference type="ARBA" id="ARBA00034111"/>
    </source>
</evidence>
<dbReference type="GO" id="GO:0005768">
    <property type="term" value="C:endosome"/>
    <property type="evidence" value="ECO:0007669"/>
    <property type="project" value="UniProtKB-SubCell"/>
</dbReference>
<keyword evidence="6" id="KW-0109">Calcium transport</keyword>
<keyword evidence="8" id="KW-0107">Calcium channel</keyword>
<keyword evidence="13 20" id="KW-0472">Membrane</keyword>
<keyword evidence="6" id="KW-0106">Calcium</keyword>
<proteinExistence type="inferred from homology"/>
<evidence type="ECO:0000256" key="1">
    <source>
        <dbReference type="ARBA" id="ARBA00004177"/>
    </source>
</evidence>